<dbReference type="InterPro" id="IPR035919">
    <property type="entry name" value="EAL_sf"/>
</dbReference>
<dbReference type="SUPFAM" id="SSF55785">
    <property type="entry name" value="PYP-like sensor domain (PAS domain)"/>
    <property type="match status" value="2"/>
</dbReference>
<dbReference type="CDD" id="cd01949">
    <property type="entry name" value="GGDEF"/>
    <property type="match status" value="1"/>
</dbReference>
<feature type="domain" description="PAC" evidence="4">
    <location>
        <begin position="690"/>
        <end position="742"/>
    </location>
</feature>
<dbReference type="PROSITE" id="PS50113">
    <property type="entry name" value="PAC"/>
    <property type="match status" value="1"/>
</dbReference>
<dbReference type="PANTHER" id="PTHR44757:SF2">
    <property type="entry name" value="BIOFILM ARCHITECTURE MAINTENANCE PROTEIN MBAA"/>
    <property type="match status" value="1"/>
</dbReference>
<evidence type="ECO:0000259" key="6">
    <source>
        <dbReference type="PROSITE" id="PS50887"/>
    </source>
</evidence>
<evidence type="ECO:0000313" key="7">
    <source>
        <dbReference type="EMBL" id="RUO72676.1"/>
    </source>
</evidence>
<dbReference type="PANTHER" id="PTHR44757">
    <property type="entry name" value="DIGUANYLATE CYCLASE DGCP"/>
    <property type="match status" value="1"/>
</dbReference>
<dbReference type="Pfam" id="PF08448">
    <property type="entry name" value="PAS_4"/>
    <property type="match status" value="1"/>
</dbReference>
<dbReference type="InterPro" id="IPR000160">
    <property type="entry name" value="GGDEF_dom"/>
</dbReference>
<dbReference type="NCBIfam" id="TIGR00254">
    <property type="entry name" value="GGDEF"/>
    <property type="match status" value="1"/>
</dbReference>
<dbReference type="NCBIfam" id="TIGR00229">
    <property type="entry name" value="sensory_box"/>
    <property type="match status" value="2"/>
</dbReference>
<dbReference type="SMART" id="SM00267">
    <property type="entry name" value="GGDEF"/>
    <property type="match status" value="1"/>
</dbReference>
<dbReference type="CDD" id="cd00130">
    <property type="entry name" value="PAS"/>
    <property type="match status" value="2"/>
</dbReference>
<dbReference type="Gene3D" id="3.30.450.20">
    <property type="entry name" value="PAS domain"/>
    <property type="match status" value="2"/>
</dbReference>
<feature type="transmembrane region" description="Helical" evidence="2">
    <location>
        <begin position="45"/>
        <end position="64"/>
    </location>
</feature>
<feature type="transmembrane region" description="Helical" evidence="2">
    <location>
        <begin position="203"/>
        <end position="221"/>
    </location>
</feature>
<dbReference type="SUPFAM" id="SSF55073">
    <property type="entry name" value="Nucleotide cyclase"/>
    <property type="match status" value="1"/>
</dbReference>
<keyword evidence="2" id="KW-0812">Transmembrane</keyword>
<gene>
    <name evidence="7" type="ORF">CWI80_09035</name>
</gene>
<name>A0A432Z456_9GAMM</name>
<dbReference type="Proteomes" id="UP000287022">
    <property type="component" value="Unassembled WGS sequence"/>
</dbReference>
<comment type="caution">
    <text evidence="7">The sequence shown here is derived from an EMBL/GenBank/DDBJ whole genome shotgun (WGS) entry which is preliminary data.</text>
</comment>
<evidence type="ECO:0000313" key="8">
    <source>
        <dbReference type="Proteomes" id="UP000287022"/>
    </source>
</evidence>
<evidence type="ECO:0000259" key="5">
    <source>
        <dbReference type="PROSITE" id="PS50883"/>
    </source>
</evidence>
<dbReference type="CDD" id="cd01948">
    <property type="entry name" value="EAL"/>
    <property type="match status" value="1"/>
</dbReference>
<dbReference type="PROSITE" id="PS50112">
    <property type="entry name" value="PAS"/>
    <property type="match status" value="2"/>
</dbReference>
<feature type="transmembrane region" description="Helical" evidence="2">
    <location>
        <begin position="7"/>
        <end position="33"/>
    </location>
</feature>
<dbReference type="SMART" id="SM00052">
    <property type="entry name" value="EAL"/>
    <property type="match status" value="1"/>
</dbReference>
<dbReference type="AlphaFoldDB" id="A0A432Z456"/>
<feature type="transmembrane region" description="Helical" evidence="2">
    <location>
        <begin position="109"/>
        <end position="128"/>
    </location>
</feature>
<proteinExistence type="predicted"/>
<dbReference type="SMART" id="SM00086">
    <property type="entry name" value="PAC"/>
    <property type="match status" value="2"/>
</dbReference>
<dbReference type="PROSITE" id="PS50887">
    <property type="entry name" value="GGDEF"/>
    <property type="match status" value="1"/>
</dbReference>
<dbReference type="EMBL" id="PIQE01000002">
    <property type="protein sequence ID" value="RUO72676.1"/>
    <property type="molecule type" value="Genomic_DNA"/>
</dbReference>
<feature type="domain" description="EAL" evidence="5">
    <location>
        <begin position="917"/>
        <end position="1167"/>
    </location>
</feature>
<feature type="transmembrane region" description="Helical" evidence="2">
    <location>
        <begin position="170"/>
        <end position="191"/>
    </location>
</feature>
<sequence>MLYRRSLALSLVNVTLFVTICATFVFGILGVAVNTYTQPATAFERIISSASAIVALATAIALFAQAAKRRVLQISAALLVIVIATHSLLLHLSIDSLFQLEFLGYLDAYFYPPVASTFVLLGFALLLNPRHMLQRRWLRAASCILLVMAITACALHFVDDGFAYLGPHPPVTSLAAVMLLLVSLSLFLVSARQRLFFRVENTPATWLTFFFIALICGIWYHQSLAQIKSIRHEAVDTIEKVAKVRQQTVAVNVQILNRLRERWQQFDISPLAEAARFDSASYLRDIPHYLAIHMLDKYGRPVWQQQSDDQRDYLRQLNQPEVQNWLMSAPEDIAMLVPSTDFRSNAKPLGFILMPVGYQADEHYSLLVVVDLMQLLSPETRLLPSFLKIYVGHDDERTMSFDTSKPRHRNELLVASATVNLPHTAPLLLTVSLYSFDNLSNASNLRMIVAFLGFMFCISFLVVAQQNRQLQQHSLRLKNAQRRMQEQQRDLLVNEQQFRSLFTFHPDAIYSLDTEGTIINANHAVFSTLQHDPEQVIGSNFVEFLHPEDVAHAQANFKASLNGESVQYQLRVYNSQKALRFIDITSLPIKINGAITGVFGIAKDTTAQRQQDERLHVLERSIHASTNGIVISDAQHPSSPITYTNETFQRMTGYSAKELEGRSCDFLIGPRTNPATIEAIGSALNNCTEYTGEVRHYRKDGTSFWDELQLAPVADSKGTITHFIGIHQDITERVEGKAQLAFQAEHDALTQLLNRNSFERRLATTLHKEQKNGLSCFWAVLFIDLDSFKPVNEAMGLASGDEVLKQVAQRLNDALEPPHFMARFGGDEFVVALSIKELIEAERIGNHLLELIAEPYEIRKQKVYITASIGVSCYCSAAQSAVDLIQQADRAMTMAKRQGRNHLCFYNRTLEHHQRVDVHLRNQFQQAIDQERLQLFYQPIVHLASGNIVGVEALMRWQLNDGSFIAPDKFIPMAEATGQIIPASQWAFSRACEDLQRMREKHPDLRVAVNLSALQFHRANFFDSILDTVASYGLSNNSIELELTETILMDDSKHAVALIEKFRDAGFTMAIDDFGTGFSSLSYLKQLPVSKLKIDRAFIQEVCQKSSDEAIVRGILAMARQLDIAVVAEGIETAEQAVRLTELGCEFGQGYFFAKPKPLDELLDDLT</sequence>
<dbReference type="InterPro" id="IPR000700">
    <property type="entry name" value="PAS-assoc_C"/>
</dbReference>
<keyword evidence="2" id="KW-0472">Membrane</keyword>
<feature type="transmembrane region" description="Helical" evidence="2">
    <location>
        <begin position="71"/>
        <end position="89"/>
    </location>
</feature>
<dbReference type="InterPro" id="IPR035965">
    <property type="entry name" value="PAS-like_dom_sf"/>
</dbReference>
<feature type="coiled-coil region" evidence="1">
    <location>
        <begin position="463"/>
        <end position="497"/>
    </location>
</feature>
<reference evidence="8" key="1">
    <citation type="journal article" date="2018" name="Front. Microbiol.">
        <title>Genome-Based Analysis Reveals the Taxonomy and Diversity of the Family Idiomarinaceae.</title>
        <authorList>
            <person name="Liu Y."/>
            <person name="Lai Q."/>
            <person name="Shao Z."/>
        </authorList>
    </citation>
    <scope>NUCLEOTIDE SEQUENCE [LARGE SCALE GENOMIC DNA]</scope>
    <source>
        <strain evidence="8">c121</strain>
    </source>
</reference>
<keyword evidence="8" id="KW-1185">Reference proteome</keyword>
<dbReference type="RefSeq" id="WP_051206953.1">
    <property type="nucleotide sequence ID" value="NZ_PIQE01000002.1"/>
</dbReference>
<evidence type="ECO:0000256" key="2">
    <source>
        <dbReference type="SAM" id="Phobius"/>
    </source>
</evidence>
<dbReference type="InterPro" id="IPR001610">
    <property type="entry name" value="PAC"/>
</dbReference>
<evidence type="ECO:0008006" key="9">
    <source>
        <dbReference type="Google" id="ProtNLM"/>
    </source>
</evidence>
<feature type="domain" description="PAS" evidence="3">
    <location>
        <begin position="494"/>
        <end position="564"/>
    </location>
</feature>
<dbReference type="STRING" id="1122124.GCA_000423165_02267"/>
<keyword evidence="2" id="KW-1133">Transmembrane helix</keyword>
<dbReference type="Pfam" id="PF00563">
    <property type="entry name" value="EAL"/>
    <property type="match status" value="1"/>
</dbReference>
<dbReference type="SMART" id="SM00091">
    <property type="entry name" value="PAS"/>
    <property type="match status" value="2"/>
</dbReference>
<dbReference type="Pfam" id="PF13426">
    <property type="entry name" value="PAS_9"/>
    <property type="match status" value="1"/>
</dbReference>
<organism evidence="7 8">
    <name type="scientific">Pseudidiomarina sediminum</name>
    <dbReference type="NCBI Taxonomy" id="431675"/>
    <lineage>
        <taxon>Bacteria</taxon>
        <taxon>Pseudomonadati</taxon>
        <taxon>Pseudomonadota</taxon>
        <taxon>Gammaproteobacteria</taxon>
        <taxon>Alteromonadales</taxon>
        <taxon>Idiomarinaceae</taxon>
        <taxon>Pseudidiomarina</taxon>
    </lineage>
</organism>
<feature type="domain" description="GGDEF" evidence="6">
    <location>
        <begin position="776"/>
        <end position="908"/>
    </location>
</feature>
<dbReference type="InterPro" id="IPR001633">
    <property type="entry name" value="EAL_dom"/>
</dbReference>
<evidence type="ECO:0000259" key="3">
    <source>
        <dbReference type="PROSITE" id="PS50112"/>
    </source>
</evidence>
<dbReference type="Gene3D" id="3.30.70.270">
    <property type="match status" value="1"/>
</dbReference>
<accession>A0A432Z456</accession>
<dbReference type="InterPro" id="IPR052155">
    <property type="entry name" value="Biofilm_reg_signaling"/>
</dbReference>
<dbReference type="PROSITE" id="PS50883">
    <property type="entry name" value="EAL"/>
    <property type="match status" value="1"/>
</dbReference>
<dbReference type="InterPro" id="IPR029787">
    <property type="entry name" value="Nucleotide_cyclase"/>
</dbReference>
<dbReference type="InterPro" id="IPR043128">
    <property type="entry name" value="Rev_trsase/Diguanyl_cyclase"/>
</dbReference>
<protein>
    <recommendedName>
        <fullName evidence="9">Bifunctional diguanylate cyclase/phosphodiesterase</fullName>
    </recommendedName>
</protein>
<evidence type="ECO:0000259" key="4">
    <source>
        <dbReference type="PROSITE" id="PS50113"/>
    </source>
</evidence>
<dbReference type="InterPro" id="IPR000014">
    <property type="entry name" value="PAS"/>
</dbReference>
<evidence type="ECO:0000256" key="1">
    <source>
        <dbReference type="SAM" id="Coils"/>
    </source>
</evidence>
<keyword evidence="1" id="KW-0175">Coiled coil</keyword>
<feature type="domain" description="PAS" evidence="3">
    <location>
        <begin position="614"/>
        <end position="687"/>
    </location>
</feature>
<feature type="transmembrane region" description="Helical" evidence="2">
    <location>
        <begin position="140"/>
        <end position="158"/>
    </location>
</feature>
<dbReference type="Gene3D" id="3.20.20.450">
    <property type="entry name" value="EAL domain"/>
    <property type="match status" value="1"/>
</dbReference>
<dbReference type="SUPFAM" id="SSF141868">
    <property type="entry name" value="EAL domain-like"/>
    <property type="match status" value="1"/>
</dbReference>
<dbReference type="InterPro" id="IPR013656">
    <property type="entry name" value="PAS_4"/>
</dbReference>
<dbReference type="Pfam" id="PF00990">
    <property type="entry name" value="GGDEF"/>
    <property type="match status" value="1"/>
</dbReference>